<dbReference type="PANTHER" id="PTHR11592">
    <property type="entry name" value="GLUTATHIONE PEROXIDASE"/>
    <property type="match status" value="1"/>
</dbReference>
<comment type="similarity">
    <text evidence="1 5">Belongs to the glutathione peroxidase family.</text>
</comment>
<dbReference type="GO" id="GO:0004601">
    <property type="term" value="F:peroxidase activity"/>
    <property type="evidence" value="ECO:0007669"/>
    <property type="project" value="UniProtKB-KW"/>
</dbReference>
<protein>
    <recommendedName>
        <fullName evidence="5">Glutathione peroxidase</fullName>
    </recommendedName>
</protein>
<keyword evidence="3 5" id="KW-0560">Oxidoreductase</keyword>
<evidence type="ECO:0000256" key="5">
    <source>
        <dbReference type="RuleBase" id="RU000499"/>
    </source>
</evidence>
<accession>A0A3S0TWE4</accession>
<dbReference type="Gene3D" id="3.40.30.10">
    <property type="entry name" value="Glutaredoxin"/>
    <property type="match status" value="1"/>
</dbReference>
<dbReference type="AlphaFoldDB" id="A0A3S0TWE4"/>
<dbReference type="InterPro" id="IPR036249">
    <property type="entry name" value="Thioredoxin-like_sf"/>
</dbReference>
<proteinExistence type="inferred from homology"/>
<dbReference type="Pfam" id="PF00255">
    <property type="entry name" value="GSHPx"/>
    <property type="match status" value="1"/>
</dbReference>
<dbReference type="CDD" id="cd00340">
    <property type="entry name" value="GSH_Peroxidase"/>
    <property type="match status" value="1"/>
</dbReference>
<gene>
    <name evidence="6" type="ORF">ELQ35_20765</name>
</gene>
<evidence type="ECO:0000313" key="6">
    <source>
        <dbReference type="EMBL" id="RUQ25104.1"/>
    </source>
</evidence>
<evidence type="ECO:0000256" key="4">
    <source>
        <dbReference type="PIRSR" id="PIRSR000303-1"/>
    </source>
</evidence>
<evidence type="ECO:0000256" key="2">
    <source>
        <dbReference type="ARBA" id="ARBA00022559"/>
    </source>
</evidence>
<dbReference type="GO" id="GO:0034599">
    <property type="term" value="P:cellular response to oxidative stress"/>
    <property type="evidence" value="ECO:0007669"/>
    <property type="project" value="TreeGrafter"/>
</dbReference>
<dbReference type="SUPFAM" id="SSF52833">
    <property type="entry name" value="Thioredoxin-like"/>
    <property type="match status" value="1"/>
</dbReference>
<reference evidence="6 7" key="1">
    <citation type="submission" date="2018-12" db="EMBL/GenBank/DDBJ databases">
        <title>Bacillus chawlae sp. nov., Bacillus glennii sp. nov., and Bacillus saganii sp. nov. Isolated from the Vehicle Assembly Building at Kennedy Space Center where the Viking Spacecraft were Assembled.</title>
        <authorList>
            <person name="Seuylemezian A."/>
            <person name="Vaishampayan P."/>
        </authorList>
    </citation>
    <scope>NUCLEOTIDE SEQUENCE [LARGE SCALE GENOMIC DNA]</scope>
    <source>
        <strain evidence="6 7">L5</strain>
    </source>
</reference>
<dbReference type="PRINTS" id="PR01011">
    <property type="entry name" value="GLUTPROXDASE"/>
</dbReference>
<dbReference type="PANTHER" id="PTHR11592:SF78">
    <property type="entry name" value="GLUTATHIONE PEROXIDASE"/>
    <property type="match status" value="1"/>
</dbReference>
<dbReference type="FunFam" id="3.40.30.10:FF:000010">
    <property type="entry name" value="Glutathione peroxidase"/>
    <property type="match status" value="1"/>
</dbReference>
<feature type="active site" evidence="4">
    <location>
        <position position="35"/>
    </location>
</feature>
<dbReference type="PROSITE" id="PS51355">
    <property type="entry name" value="GLUTATHIONE_PEROXID_3"/>
    <property type="match status" value="1"/>
</dbReference>
<dbReference type="OrthoDB" id="9789406at2"/>
<comment type="caution">
    <text evidence="6">The sequence shown here is derived from an EMBL/GenBank/DDBJ whole genome shotgun (WGS) entry which is preliminary data.</text>
</comment>
<dbReference type="InterPro" id="IPR000889">
    <property type="entry name" value="Glutathione_peroxidase"/>
</dbReference>
<dbReference type="RefSeq" id="WP_126867091.1">
    <property type="nucleotide sequence ID" value="NZ_JAUSTX010000043.1"/>
</dbReference>
<organism evidence="6 7">
    <name type="scientific">Peribacillus cavernae</name>
    <dbReference type="NCBI Taxonomy" id="1674310"/>
    <lineage>
        <taxon>Bacteria</taxon>
        <taxon>Bacillati</taxon>
        <taxon>Bacillota</taxon>
        <taxon>Bacilli</taxon>
        <taxon>Bacillales</taxon>
        <taxon>Bacillaceae</taxon>
        <taxon>Peribacillus</taxon>
    </lineage>
</organism>
<name>A0A3S0TWE4_9BACI</name>
<keyword evidence="7" id="KW-1185">Reference proteome</keyword>
<sequence>MSVHSFHANLSNGEEISLEKYNGKVMLIVNTASKCGLTPQYEGIEKLFETYNEKGFTVVGFPCNQFGGQEPGTDEEISSFCSVNYNVTFPLFQKIEVNGDHAHPLYQYLREQAPVDADLDENSPLNQDSNVEDSSIKWNFTKFLIDQDGNVVKRFAPTTKPEEIVGDIEKLLFK</sequence>
<dbReference type="InterPro" id="IPR029760">
    <property type="entry name" value="GPX_CS"/>
</dbReference>
<dbReference type="PROSITE" id="PS00763">
    <property type="entry name" value="GLUTATHIONE_PEROXID_2"/>
    <property type="match status" value="1"/>
</dbReference>
<dbReference type="PIRSF" id="PIRSF000303">
    <property type="entry name" value="Glutathion_perox"/>
    <property type="match status" value="1"/>
</dbReference>
<dbReference type="PROSITE" id="PS00460">
    <property type="entry name" value="GLUTATHIONE_PEROXID_1"/>
    <property type="match status" value="1"/>
</dbReference>
<evidence type="ECO:0000313" key="7">
    <source>
        <dbReference type="Proteomes" id="UP000267430"/>
    </source>
</evidence>
<dbReference type="InterPro" id="IPR029759">
    <property type="entry name" value="GPX_AS"/>
</dbReference>
<dbReference type="EMBL" id="RYZZ01000044">
    <property type="protein sequence ID" value="RUQ25104.1"/>
    <property type="molecule type" value="Genomic_DNA"/>
</dbReference>
<keyword evidence="2 5" id="KW-0575">Peroxidase</keyword>
<evidence type="ECO:0000256" key="3">
    <source>
        <dbReference type="ARBA" id="ARBA00023002"/>
    </source>
</evidence>
<dbReference type="Proteomes" id="UP000267430">
    <property type="component" value="Unassembled WGS sequence"/>
</dbReference>
<evidence type="ECO:0000256" key="1">
    <source>
        <dbReference type="ARBA" id="ARBA00006926"/>
    </source>
</evidence>